<gene>
    <name evidence="2" type="ORF">QO002_001917</name>
</gene>
<protein>
    <submittedName>
        <fullName evidence="2">Sterol desaturase/sphingolipid hydroxylase (Fatty acid hydroxylase superfamily)</fullName>
    </submittedName>
</protein>
<keyword evidence="3" id="KW-1185">Reference proteome</keyword>
<reference evidence="2 3" key="1">
    <citation type="submission" date="2023-07" db="EMBL/GenBank/DDBJ databases">
        <title>Genomic Encyclopedia of Type Strains, Phase IV (KMG-IV): sequencing the most valuable type-strain genomes for metagenomic binning, comparative biology and taxonomic classification.</title>
        <authorList>
            <person name="Goeker M."/>
        </authorList>
    </citation>
    <scope>NUCLEOTIDE SEQUENCE [LARGE SCALE GENOMIC DNA]</scope>
    <source>
        <strain evidence="2 3">DSM 1112</strain>
    </source>
</reference>
<feature type="transmembrane region" description="Helical" evidence="1">
    <location>
        <begin position="189"/>
        <end position="209"/>
    </location>
</feature>
<name>A0ABU0BPV5_9HYPH</name>
<comment type="caution">
    <text evidence="2">The sequence shown here is derived from an EMBL/GenBank/DDBJ whole genome shotgun (WGS) entry which is preliminary data.</text>
</comment>
<proteinExistence type="predicted"/>
<dbReference type="EMBL" id="JAUSVF010000001">
    <property type="protein sequence ID" value="MDQ0319779.1"/>
    <property type="molecule type" value="Genomic_DNA"/>
</dbReference>
<feature type="transmembrane region" description="Helical" evidence="1">
    <location>
        <begin position="215"/>
        <end position="239"/>
    </location>
</feature>
<accession>A0ABU0BPV5</accession>
<keyword evidence="1" id="KW-0812">Transmembrane</keyword>
<evidence type="ECO:0000313" key="3">
    <source>
        <dbReference type="Proteomes" id="UP001230207"/>
    </source>
</evidence>
<evidence type="ECO:0000313" key="2">
    <source>
        <dbReference type="EMBL" id="MDQ0319779.1"/>
    </source>
</evidence>
<dbReference type="RefSeq" id="WP_307228945.1">
    <property type="nucleotide sequence ID" value="NZ_JAUSVF010000001.1"/>
</dbReference>
<keyword evidence="1" id="KW-1133">Transmembrane helix</keyword>
<keyword evidence="1" id="KW-0472">Membrane</keyword>
<feature type="transmembrane region" description="Helical" evidence="1">
    <location>
        <begin position="50"/>
        <end position="69"/>
    </location>
</feature>
<sequence length="264" mass="28999">MDFLISLAEYSLLAFAALLLLAQLLAHEVGYRFGARNKERATGQTENVGIVVAGMMGLLAFVLALTLSYSNARFSERRQGTLAESNAIGTAWLRANAIGSPDSIEIAKLLEEYAKVREDFVLTGRDPEALAKANADTSALQQTIWQHVTTIVREHPDPISASLMAAVNDTFDTSTSERFATVMRLPAQIFWLLLGVMLLSMAALGYQFGLRGKPVRVMIVVLMIVWTTIIVSILDLAAARVGNFRTDARVYEWTRQGFKGTTNP</sequence>
<dbReference type="Proteomes" id="UP001230207">
    <property type="component" value="Unassembled WGS sequence"/>
</dbReference>
<organism evidence="2 3">
    <name type="scientific">Pararhizobium capsulatum DSM 1112</name>
    <dbReference type="NCBI Taxonomy" id="1121113"/>
    <lineage>
        <taxon>Bacteria</taxon>
        <taxon>Pseudomonadati</taxon>
        <taxon>Pseudomonadota</taxon>
        <taxon>Alphaproteobacteria</taxon>
        <taxon>Hyphomicrobiales</taxon>
        <taxon>Rhizobiaceae</taxon>
        <taxon>Rhizobium/Agrobacterium group</taxon>
        <taxon>Pararhizobium</taxon>
    </lineage>
</organism>
<evidence type="ECO:0000256" key="1">
    <source>
        <dbReference type="SAM" id="Phobius"/>
    </source>
</evidence>